<evidence type="ECO:0000256" key="3">
    <source>
        <dbReference type="ARBA" id="ARBA00022679"/>
    </source>
</evidence>
<dbReference type="Pfam" id="PF06817">
    <property type="entry name" value="RVT_thumb"/>
    <property type="match status" value="1"/>
</dbReference>
<dbReference type="GO" id="GO:0035613">
    <property type="term" value="F:RNA stem-loop binding"/>
    <property type="evidence" value="ECO:0007669"/>
    <property type="project" value="TreeGrafter"/>
</dbReference>
<accession>A0A3M0J7L8</accession>
<dbReference type="GO" id="GO:0003964">
    <property type="term" value="F:RNA-directed DNA polymerase activity"/>
    <property type="evidence" value="ECO:0007669"/>
    <property type="project" value="UniProtKB-KW"/>
</dbReference>
<dbReference type="AlphaFoldDB" id="A0A3M0J7L8"/>
<dbReference type="PROSITE" id="PS50878">
    <property type="entry name" value="RT_POL"/>
    <property type="match status" value="1"/>
</dbReference>
<dbReference type="PANTHER" id="PTHR41694:SF3">
    <property type="entry name" value="RNA-DIRECTED DNA POLYMERASE-RELATED"/>
    <property type="match status" value="1"/>
</dbReference>
<dbReference type="Pfam" id="PF00078">
    <property type="entry name" value="RVT_1"/>
    <property type="match status" value="1"/>
</dbReference>
<proteinExistence type="inferred from homology"/>
<comment type="caution">
    <text evidence="10">The sequence shown here is derived from an EMBL/GenBank/DDBJ whole genome shotgun (WGS) entry which is preliminary data.</text>
</comment>
<dbReference type="InterPro" id="IPR000477">
    <property type="entry name" value="RT_dom"/>
</dbReference>
<dbReference type="Proteomes" id="UP000269221">
    <property type="component" value="Unassembled WGS sequence"/>
</dbReference>
<organism evidence="10 11">
    <name type="scientific">Hirundo rustica rustica</name>
    <dbReference type="NCBI Taxonomy" id="333673"/>
    <lineage>
        <taxon>Eukaryota</taxon>
        <taxon>Metazoa</taxon>
        <taxon>Chordata</taxon>
        <taxon>Craniata</taxon>
        <taxon>Vertebrata</taxon>
        <taxon>Euteleostomi</taxon>
        <taxon>Archelosauria</taxon>
        <taxon>Archosauria</taxon>
        <taxon>Dinosauria</taxon>
        <taxon>Saurischia</taxon>
        <taxon>Theropoda</taxon>
        <taxon>Coelurosauria</taxon>
        <taxon>Aves</taxon>
        <taxon>Neognathae</taxon>
        <taxon>Neoaves</taxon>
        <taxon>Telluraves</taxon>
        <taxon>Australaves</taxon>
        <taxon>Passeriformes</taxon>
        <taxon>Sylvioidea</taxon>
        <taxon>Hirundinidae</taxon>
        <taxon>Hirundo</taxon>
    </lineage>
</organism>
<keyword evidence="3" id="KW-0808">Transferase</keyword>
<sequence length="426" mass="48329">MRNSPTLCLLHVAWALQPIRKQFSETIIYHYMDDILFCQASPITDNMLSDITARLSTGGLVVAPEKVQCSSPWKYLGWMITTATVQLQKPTIKTAIQTLSDVQQLTGELQWLRLIVGLTNEDPAPFTTLLRGTDPALPVNWTPALSSHLQTVLHKVANAAADCAFPDILVSLYIGNLMKAPFALLLQVPTWQKEKGGKLEHEQEQELMQENQRLACLMKPEKMACKILEWLFPPQTAPRSVWQRTEVVAKLLQKGRQRYKEVAGKEPATITMPLRTAALEWLLANSSELQLALLGFPGQIRAEKMSHPALRFLDQQEWQPWPNVQSQPLPEEQTVFTDAGRKTRLAVCVWQKDSSWHHHKIQGMAEDSLQTLELRVVIWALGQSRDEDLNIVSDSLYVVGVVQRIEEALLRMPKREILGRLFIQLQ</sequence>
<dbReference type="Gene3D" id="3.30.420.10">
    <property type="entry name" value="Ribonuclease H-like superfamily/Ribonuclease H"/>
    <property type="match status" value="1"/>
</dbReference>
<evidence type="ECO:0000256" key="2">
    <source>
        <dbReference type="ARBA" id="ARBA00012180"/>
    </source>
</evidence>
<dbReference type="GO" id="GO:0004523">
    <property type="term" value="F:RNA-DNA hybrid ribonuclease activity"/>
    <property type="evidence" value="ECO:0007669"/>
    <property type="project" value="UniProtKB-EC"/>
</dbReference>
<dbReference type="InterPro" id="IPR043502">
    <property type="entry name" value="DNA/RNA_pol_sf"/>
</dbReference>
<protein>
    <recommendedName>
        <fullName evidence="2">ribonuclease H</fullName>
        <ecNumber evidence="2">3.1.26.4</ecNumber>
    </recommendedName>
</protein>
<dbReference type="OrthoDB" id="9395371at2759"/>
<evidence type="ECO:0000313" key="10">
    <source>
        <dbReference type="EMBL" id="RMB97331.1"/>
    </source>
</evidence>
<dbReference type="SUPFAM" id="SSF53098">
    <property type="entry name" value="Ribonuclease H-like"/>
    <property type="match status" value="1"/>
</dbReference>
<evidence type="ECO:0000256" key="7">
    <source>
        <dbReference type="ARBA" id="ARBA00022801"/>
    </source>
</evidence>
<keyword evidence="6" id="KW-0255">Endonuclease</keyword>
<feature type="domain" description="Reverse transcriptase" evidence="9">
    <location>
        <begin position="1"/>
        <end position="80"/>
    </location>
</feature>
<keyword evidence="8" id="KW-0695">RNA-directed DNA polymerase</keyword>
<dbReference type="STRING" id="333673.A0A3M0J7L8"/>
<dbReference type="SUPFAM" id="SSF56672">
    <property type="entry name" value="DNA/RNA polymerases"/>
    <property type="match status" value="1"/>
</dbReference>
<evidence type="ECO:0000256" key="1">
    <source>
        <dbReference type="ARBA" id="ARBA00010879"/>
    </source>
</evidence>
<dbReference type="Gene3D" id="3.30.70.270">
    <property type="match status" value="2"/>
</dbReference>
<keyword evidence="4" id="KW-0548">Nucleotidyltransferase</keyword>
<dbReference type="PANTHER" id="PTHR41694">
    <property type="entry name" value="ENDOGENOUS RETROVIRUS GROUP K MEMBER POL PROTEIN"/>
    <property type="match status" value="1"/>
</dbReference>
<evidence type="ECO:0000256" key="8">
    <source>
        <dbReference type="ARBA" id="ARBA00022918"/>
    </source>
</evidence>
<evidence type="ECO:0000313" key="11">
    <source>
        <dbReference type="Proteomes" id="UP000269221"/>
    </source>
</evidence>
<comment type="similarity">
    <text evidence="1">Belongs to the beta type-B retroviral polymerase family. HERV class-II K(HML-2) pol subfamily.</text>
</comment>
<dbReference type="Pfam" id="PF00075">
    <property type="entry name" value="RNase_H"/>
    <property type="match status" value="1"/>
</dbReference>
<evidence type="ECO:0000259" key="9">
    <source>
        <dbReference type="PROSITE" id="PS50878"/>
    </source>
</evidence>
<dbReference type="InterPro" id="IPR012337">
    <property type="entry name" value="RNaseH-like_sf"/>
</dbReference>
<evidence type="ECO:0000256" key="6">
    <source>
        <dbReference type="ARBA" id="ARBA00022759"/>
    </source>
</evidence>
<dbReference type="InterPro" id="IPR010661">
    <property type="entry name" value="RVT_thumb"/>
</dbReference>
<keyword evidence="5" id="KW-0540">Nuclease</keyword>
<keyword evidence="11" id="KW-1185">Reference proteome</keyword>
<keyword evidence="7" id="KW-0378">Hydrolase</keyword>
<gene>
    <name evidence="10" type="ORF">DUI87_26146</name>
</gene>
<dbReference type="EC" id="3.1.26.4" evidence="2"/>
<dbReference type="InterPro" id="IPR036397">
    <property type="entry name" value="RNaseH_sf"/>
</dbReference>
<evidence type="ECO:0000256" key="4">
    <source>
        <dbReference type="ARBA" id="ARBA00022695"/>
    </source>
</evidence>
<dbReference type="InterPro" id="IPR043128">
    <property type="entry name" value="Rev_trsase/Diguanyl_cyclase"/>
</dbReference>
<dbReference type="InterPro" id="IPR002156">
    <property type="entry name" value="RNaseH_domain"/>
</dbReference>
<dbReference type="EMBL" id="QRBI01000163">
    <property type="protein sequence ID" value="RMB97331.1"/>
    <property type="molecule type" value="Genomic_DNA"/>
</dbReference>
<name>A0A3M0J7L8_HIRRU</name>
<reference evidence="10 11" key="1">
    <citation type="submission" date="2018-07" db="EMBL/GenBank/DDBJ databases">
        <title>A high quality draft genome assembly of the barn swallow (H. rustica rustica).</title>
        <authorList>
            <person name="Formenti G."/>
            <person name="Chiara M."/>
            <person name="Poveda L."/>
            <person name="Francoijs K.-J."/>
            <person name="Bonisoli-Alquati A."/>
            <person name="Canova L."/>
            <person name="Gianfranceschi L."/>
            <person name="Horner D.S."/>
            <person name="Saino N."/>
        </authorList>
    </citation>
    <scope>NUCLEOTIDE SEQUENCE [LARGE SCALE GENOMIC DNA]</scope>
    <source>
        <strain evidence="10">Chelidonia</strain>
        <tissue evidence="10">Blood</tissue>
    </source>
</reference>
<evidence type="ECO:0000256" key="5">
    <source>
        <dbReference type="ARBA" id="ARBA00022722"/>
    </source>
</evidence>